<evidence type="ECO:0000313" key="11">
    <source>
        <dbReference type="EMBL" id="PJE75607.1"/>
    </source>
</evidence>
<sequence length="453" mass="49745">MQKSLNRVQEAFLRLVHNRAYSHAYNALKQMHPADLAQLLPYLQEREQQWFVETLLKTRKLGGVISELDENKVLEFLELVPQEEFVKVLEEINADDAADLIAGLPEGQRQEIFERLSGSQKKAVGKLLGYAPDTAGGIMSPEFVSMEQTLTVGEAIDQLRAKASGEKEEIYNIYICDADDQLVGVVSFRDLVLSPPDKTLQDIMERNPVAVRPHANQELVADMIARYNLLSVPVIDENHRLIGRITVDDAIDVLKEEATEDIYHLGNLAQEDHISTPVWTSAKPRALWLLINLGTAVLAAATISLFSETISRFVILAALMPIVSGMGGNAGTQSLTVVVRGLALGEVDWSLALKVIWKELAVGLFNGVIIGAVIGVLTYLWYHNLTLAMVMVLAMVGNLIIAALAGAFIPLLLRKLRQDPALASSIFVTTATDVGGFLLFLGLSTIFIKLIIS</sequence>
<dbReference type="GO" id="GO:0046872">
    <property type="term" value="F:metal ion binding"/>
    <property type="evidence" value="ECO:0007669"/>
    <property type="project" value="UniProtKB-KW"/>
</dbReference>
<dbReference type="AlphaFoldDB" id="A0A2M8LDT5"/>
<keyword evidence="4 9" id="KW-0812">Transmembrane</keyword>
<comment type="subunit">
    <text evidence="9">Homodimer.</text>
</comment>
<dbReference type="CDD" id="cd04606">
    <property type="entry name" value="CBS_pair_Mg_transporter"/>
    <property type="match status" value="1"/>
</dbReference>
<comment type="caution">
    <text evidence="11">The sequence shown here is derived from an EMBL/GenBank/DDBJ whole genome shotgun (WGS) entry which is preliminary data.</text>
</comment>
<dbReference type="Pfam" id="PF03448">
    <property type="entry name" value="MgtE_N"/>
    <property type="match status" value="1"/>
</dbReference>
<dbReference type="GO" id="GO:0005886">
    <property type="term" value="C:plasma membrane"/>
    <property type="evidence" value="ECO:0007669"/>
    <property type="project" value="UniProtKB-SubCell"/>
</dbReference>
<dbReference type="NCBIfam" id="TIGR00400">
    <property type="entry name" value="mgtE"/>
    <property type="match status" value="1"/>
</dbReference>
<dbReference type="InterPro" id="IPR006669">
    <property type="entry name" value="MgtE_transporter"/>
</dbReference>
<keyword evidence="3 9" id="KW-0813">Transport</keyword>
<comment type="subcellular location">
    <subcellularLocation>
        <location evidence="9">Cell membrane</location>
        <topology evidence="9">Multi-pass membrane protein</topology>
    </subcellularLocation>
    <subcellularLocation>
        <location evidence="1">Membrane</location>
        <topology evidence="1">Multi-pass membrane protein</topology>
    </subcellularLocation>
</comment>
<dbReference type="GO" id="GO:0015095">
    <property type="term" value="F:magnesium ion transmembrane transporter activity"/>
    <property type="evidence" value="ECO:0007669"/>
    <property type="project" value="UniProtKB-UniRule"/>
</dbReference>
<feature type="transmembrane region" description="Helical" evidence="9">
    <location>
        <begin position="425"/>
        <end position="452"/>
    </location>
</feature>
<feature type="transmembrane region" description="Helical" evidence="9">
    <location>
        <begin position="360"/>
        <end position="382"/>
    </location>
</feature>
<accession>A0A2M8LDT5</accession>
<feature type="domain" description="CBS" evidence="10">
    <location>
        <begin position="204"/>
        <end position="260"/>
    </location>
</feature>
<dbReference type="PANTHER" id="PTHR43773">
    <property type="entry name" value="MAGNESIUM TRANSPORTER MGTE"/>
    <property type="match status" value="1"/>
</dbReference>
<dbReference type="EMBL" id="PFET01000013">
    <property type="protein sequence ID" value="PJE75607.1"/>
    <property type="molecule type" value="Genomic_DNA"/>
</dbReference>
<evidence type="ECO:0000256" key="8">
    <source>
        <dbReference type="PROSITE-ProRule" id="PRU00703"/>
    </source>
</evidence>
<reference evidence="11 12" key="1">
    <citation type="submission" date="2017-09" db="EMBL/GenBank/DDBJ databases">
        <title>Depth-based differentiation of microbial function through sediment-hosted aquifers and enrichment of novel symbionts in the deep terrestrial subsurface.</title>
        <authorList>
            <person name="Probst A.J."/>
            <person name="Ladd B."/>
            <person name="Jarett J.K."/>
            <person name="Geller-Mcgrath D.E."/>
            <person name="Sieber C.M."/>
            <person name="Emerson J.B."/>
            <person name="Anantharaman K."/>
            <person name="Thomas B.C."/>
            <person name="Malmstrom R."/>
            <person name="Stieglmeier M."/>
            <person name="Klingl A."/>
            <person name="Woyke T."/>
            <person name="Ryan C.M."/>
            <person name="Banfield J.F."/>
        </authorList>
    </citation>
    <scope>NUCLEOTIDE SEQUENCE [LARGE SCALE GENOMIC DNA]</scope>
    <source>
        <strain evidence="11">CG10_big_fil_rev_8_21_14_0_10_48_11</strain>
    </source>
</reference>
<proteinExistence type="inferred from homology"/>
<name>A0A2M8LDT5_9BACT</name>
<dbReference type="Gene3D" id="1.25.60.10">
    <property type="entry name" value="MgtE N-terminal domain-like"/>
    <property type="match status" value="1"/>
</dbReference>
<dbReference type="SUPFAM" id="SSF161093">
    <property type="entry name" value="MgtE membrane domain-like"/>
    <property type="match status" value="1"/>
</dbReference>
<dbReference type="SUPFAM" id="SSF158791">
    <property type="entry name" value="MgtE N-terminal domain-like"/>
    <property type="match status" value="1"/>
</dbReference>
<dbReference type="PANTHER" id="PTHR43773:SF1">
    <property type="entry name" value="MAGNESIUM TRANSPORTER MGTE"/>
    <property type="match status" value="1"/>
</dbReference>
<dbReference type="InterPro" id="IPR000644">
    <property type="entry name" value="CBS_dom"/>
</dbReference>
<dbReference type="Pfam" id="PF01769">
    <property type="entry name" value="MgtE"/>
    <property type="match status" value="1"/>
</dbReference>
<dbReference type="SMART" id="SM00116">
    <property type="entry name" value="CBS"/>
    <property type="match status" value="2"/>
</dbReference>
<gene>
    <name evidence="11" type="primary">mgtE</name>
    <name evidence="11" type="ORF">COV04_04245</name>
</gene>
<keyword evidence="5 9" id="KW-0460">Magnesium</keyword>
<feature type="transmembrane region" description="Helical" evidence="9">
    <location>
        <begin position="286"/>
        <end position="307"/>
    </location>
</feature>
<evidence type="ECO:0000256" key="6">
    <source>
        <dbReference type="ARBA" id="ARBA00022989"/>
    </source>
</evidence>
<dbReference type="InterPro" id="IPR006668">
    <property type="entry name" value="Mg_transptr_MgtE_intracell_dom"/>
</dbReference>
<comment type="function">
    <text evidence="9">Acts as a magnesium transporter.</text>
</comment>
<dbReference type="InterPro" id="IPR006667">
    <property type="entry name" value="SLC41_membr_dom"/>
</dbReference>
<dbReference type="Proteomes" id="UP000231152">
    <property type="component" value="Unassembled WGS sequence"/>
</dbReference>
<evidence type="ECO:0000259" key="10">
    <source>
        <dbReference type="PROSITE" id="PS51371"/>
    </source>
</evidence>
<dbReference type="Gene3D" id="3.10.580.10">
    <property type="entry name" value="CBS-domain"/>
    <property type="match status" value="1"/>
</dbReference>
<dbReference type="Pfam" id="PF00571">
    <property type="entry name" value="CBS"/>
    <property type="match status" value="2"/>
</dbReference>
<evidence type="ECO:0000256" key="2">
    <source>
        <dbReference type="ARBA" id="ARBA00009749"/>
    </source>
</evidence>
<dbReference type="PROSITE" id="PS51371">
    <property type="entry name" value="CBS"/>
    <property type="match status" value="2"/>
</dbReference>
<feature type="domain" description="CBS" evidence="10">
    <location>
        <begin position="139"/>
        <end position="203"/>
    </location>
</feature>
<evidence type="ECO:0000256" key="1">
    <source>
        <dbReference type="ARBA" id="ARBA00004141"/>
    </source>
</evidence>
<dbReference type="InterPro" id="IPR046342">
    <property type="entry name" value="CBS_dom_sf"/>
</dbReference>
<evidence type="ECO:0000256" key="5">
    <source>
        <dbReference type="ARBA" id="ARBA00022842"/>
    </source>
</evidence>
<keyword evidence="6 9" id="KW-1133">Transmembrane helix</keyword>
<keyword evidence="9" id="KW-0479">Metal-binding</keyword>
<evidence type="ECO:0000256" key="3">
    <source>
        <dbReference type="ARBA" id="ARBA00022448"/>
    </source>
</evidence>
<evidence type="ECO:0000313" key="12">
    <source>
        <dbReference type="Proteomes" id="UP000231152"/>
    </source>
</evidence>
<evidence type="ECO:0000256" key="9">
    <source>
        <dbReference type="RuleBase" id="RU362011"/>
    </source>
</evidence>
<feature type="transmembrane region" description="Helical" evidence="9">
    <location>
        <begin position="313"/>
        <end position="339"/>
    </location>
</feature>
<dbReference type="InterPro" id="IPR038076">
    <property type="entry name" value="MgtE_N_sf"/>
</dbReference>
<dbReference type="SUPFAM" id="SSF54631">
    <property type="entry name" value="CBS-domain pair"/>
    <property type="match status" value="1"/>
</dbReference>
<organism evidence="11 12">
    <name type="scientific">Candidatus Uhrbacteria bacterium CG10_big_fil_rev_8_21_14_0_10_48_11</name>
    <dbReference type="NCBI Taxonomy" id="1975037"/>
    <lineage>
        <taxon>Bacteria</taxon>
        <taxon>Candidatus Uhriibacteriota</taxon>
    </lineage>
</organism>
<keyword evidence="9" id="KW-1003">Cell membrane</keyword>
<feature type="transmembrane region" description="Helical" evidence="9">
    <location>
        <begin position="388"/>
        <end position="413"/>
    </location>
</feature>
<dbReference type="Gene3D" id="1.10.357.20">
    <property type="entry name" value="SLC41 divalent cation transporters, integral membrane domain"/>
    <property type="match status" value="1"/>
</dbReference>
<keyword evidence="7 9" id="KW-0472">Membrane</keyword>
<evidence type="ECO:0000256" key="4">
    <source>
        <dbReference type="ARBA" id="ARBA00022692"/>
    </source>
</evidence>
<protein>
    <recommendedName>
        <fullName evidence="9">Magnesium transporter MgtE</fullName>
    </recommendedName>
</protein>
<evidence type="ECO:0000256" key="7">
    <source>
        <dbReference type="ARBA" id="ARBA00023136"/>
    </source>
</evidence>
<dbReference type="SMART" id="SM00924">
    <property type="entry name" value="MgtE_N"/>
    <property type="match status" value="1"/>
</dbReference>
<comment type="similarity">
    <text evidence="2 9">Belongs to the SLC41A transporter family.</text>
</comment>
<keyword evidence="8" id="KW-0129">CBS domain</keyword>
<dbReference type="InterPro" id="IPR036739">
    <property type="entry name" value="SLC41_membr_dom_sf"/>
</dbReference>